<dbReference type="SMART" id="SM00530">
    <property type="entry name" value="HTH_XRE"/>
    <property type="match status" value="1"/>
</dbReference>
<dbReference type="GO" id="GO:0003677">
    <property type="term" value="F:DNA binding"/>
    <property type="evidence" value="ECO:0007669"/>
    <property type="project" value="UniProtKB-KW"/>
</dbReference>
<evidence type="ECO:0000313" key="3">
    <source>
        <dbReference type="EMBL" id="KOF17167.1"/>
    </source>
</evidence>
<evidence type="ECO:0000313" key="4">
    <source>
        <dbReference type="Proteomes" id="UP000037425"/>
    </source>
</evidence>
<dbReference type="InterPro" id="IPR001387">
    <property type="entry name" value="Cro/C1-type_HTH"/>
</dbReference>
<dbReference type="RefSeq" id="WP_053250250.1">
    <property type="nucleotide sequence ID" value="NZ_LGAP01000012.1"/>
</dbReference>
<dbReference type="Proteomes" id="UP000037425">
    <property type="component" value="Unassembled WGS sequence"/>
</dbReference>
<dbReference type="Gene3D" id="1.10.260.40">
    <property type="entry name" value="lambda repressor-like DNA-binding domains"/>
    <property type="match status" value="1"/>
</dbReference>
<gene>
    <name evidence="3" type="ORF">AC244_18325</name>
</gene>
<dbReference type="NCBIfam" id="TIGR02607">
    <property type="entry name" value="antidote_HigA"/>
    <property type="match status" value="1"/>
</dbReference>
<protein>
    <submittedName>
        <fullName evidence="3">Addiction module antitoxin</fullName>
    </submittedName>
</protein>
<keyword evidence="1" id="KW-0238">DNA-binding</keyword>
<dbReference type="AlphaFoldDB" id="A0A0L8BR44"/>
<evidence type="ECO:0000259" key="2">
    <source>
        <dbReference type="PROSITE" id="PS50943"/>
    </source>
</evidence>
<dbReference type="Pfam" id="PF01381">
    <property type="entry name" value="HTH_3"/>
    <property type="match status" value="1"/>
</dbReference>
<dbReference type="PATRIC" id="fig|106592.7.peg.1460"/>
<dbReference type="SUPFAM" id="SSF47413">
    <property type="entry name" value="lambda repressor-like DNA-binding domains"/>
    <property type="match status" value="1"/>
</dbReference>
<proteinExistence type="predicted"/>
<feature type="domain" description="HTH cro/C1-type" evidence="2">
    <location>
        <begin position="22"/>
        <end position="69"/>
    </location>
</feature>
<dbReference type="EMBL" id="LGAP01000012">
    <property type="protein sequence ID" value="KOF17167.1"/>
    <property type="molecule type" value="Genomic_DNA"/>
</dbReference>
<dbReference type="InterPro" id="IPR013430">
    <property type="entry name" value="Toxin_antidote_HigA"/>
</dbReference>
<dbReference type="PANTHER" id="PTHR36924">
    <property type="entry name" value="ANTITOXIN HIGA-1"/>
    <property type="match status" value="1"/>
</dbReference>
<dbReference type="PROSITE" id="PS50943">
    <property type="entry name" value="HTH_CROC1"/>
    <property type="match status" value="1"/>
</dbReference>
<dbReference type="CDD" id="cd00093">
    <property type="entry name" value="HTH_XRE"/>
    <property type="match status" value="1"/>
</dbReference>
<sequence length="99" mass="11312">MTHILPPVHPGEILREEYLLPLNMSAGSLAKKLNIPRTRIERIAAEQTPISTDTALRLAKYFRTTPEFWMNMQTSFNLKTEEIALHGELELIPEIDRAA</sequence>
<name>A0A0L8BR44_ENSAD</name>
<organism evidence="3 4">
    <name type="scientific">Ensifer adhaerens</name>
    <name type="common">Sinorhizobium morelense</name>
    <dbReference type="NCBI Taxonomy" id="106592"/>
    <lineage>
        <taxon>Bacteria</taxon>
        <taxon>Pseudomonadati</taxon>
        <taxon>Pseudomonadota</taxon>
        <taxon>Alphaproteobacteria</taxon>
        <taxon>Hyphomicrobiales</taxon>
        <taxon>Rhizobiaceae</taxon>
        <taxon>Sinorhizobium/Ensifer group</taxon>
        <taxon>Ensifer</taxon>
    </lineage>
</organism>
<accession>A0A0L8BR44</accession>
<evidence type="ECO:0000256" key="1">
    <source>
        <dbReference type="ARBA" id="ARBA00023125"/>
    </source>
</evidence>
<comment type="caution">
    <text evidence="3">The sequence shown here is derived from an EMBL/GenBank/DDBJ whole genome shotgun (WGS) entry which is preliminary data.</text>
</comment>
<reference evidence="4" key="1">
    <citation type="submission" date="2015-07" db="EMBL/GenBank/DDBJ databases">
        <title>Whole genome sequence of an Ensifer adhaerens strain isolated from a cave pool in the Wind Cave National Park.</title>
        <authorList>
            <person name="Eng W.W.H."/>
            <person name="Gan H.M."/>
            <person name="Barton H.A."/>
            <person name="Savka M.A."/>
        </authorList>
    </citation>
    <scope>NUCLEOTIDE SEQUENCE [LARGE SCALE GENOMIC DNA]</scope>
    <source>
        <strain evidence="4">SD006</strain>
    </source>
</reference>
<dbReference type="PANTHER" id="PTHR36924:SF1">
    <property type="entry name" value="ANTITOXIN HIGA-1"/>
    <property type="match status" value="1"/>
</dbReference>
<dbReference type="OrthoDB" id="3174593at2"/>
<dbReference type="InterPro" id="IPR010982">
    <property type="entry name" value="Lambda_DNA-bd_dom_sf"/>
</dbReference>